<reference evidence="2 3" key="1">
    <citation type="submission" date="2018-10" db="EMBL/GenBank/DDBJ databases">
        <title>Genomic Encyclopedia of Archaeal and Bacterial Type Strains, Phase II (KMG-II): from individual species to whole genera.</title>
        <authorList>
            <person name="Goeker M."/>
        </authorList>
    </citation>
    <scope>NUCLEOTIDE SEQUENCE [LARGE SCALE GENOMIC DNA]</scope>
    <source>
        <strain evidence="2 3">DSM 23424</strain>
    </source>
</reference>
<dbReference type="Proteomes" id="UP000271339">
    <property type="component" value="Unassembled WGS sequence"/>
</dbReference>
<evidence type="ECO:0000313" key="2">
    <source>
        <dbReference type="EMBL" id="RMA58964.1"/>
    </source>
</evidence>
<feature type="signal peptide" evidence="1">
    <location>
        <begin position="1"/>
        <end position="18"/>
    </location>
</feature>
<evidence type="ECO:0000313" key="3">
    <source>
        <dbReference type="Proteomes" id="UP000271339"/>
    </source>
</evidence>
<accession>A0A3L9YF06</accession>
<dbReference type="Gene3D" id="2.40.160.130">
    <property type="entry name" value="Capsule assembly protein Wzi"/>
    <property type="match status" value="1"/>
</dbReference>
<dbReference type="InterPro" id="IPR038636">
    <property type="entry name" value="Wzi_sf"/>
</dbReference>
<proteinExistence type="predicted"/>
<dbReference type="EMBL" id="REFC01000013">
    <property type="protein sequence ID" value="RMA58964.1"/>
    <property type="molecule type" value="Genomic_DNA"/>
</dbReference>
<gene>
    <name evidence="2" type="ORF">BXY75_2346</name>
</gene>
<sequence>MKRTLILLCLISPLGVFAQKVSVTGSLSATGIFSSEENIPFWFYTNTNTSKGAFTNFSGVGEVKGVYPISNATLEAGTALFYRDGVNDEFQRRDLYLKFENNWLKVTAGSKKQDENLNGLSSTNQNFLLSSNARPLPGIIIEANNPLKVFKSFGIDWGIAHYLLNDDRFVDNAKVHYKRFGIHWKINENNRIYGRIQHYALWGGNSELGEQAESFGDFLDIFVAKQTGDRVNALGNHLGSYLLEYSTKSNIGEFKIYHDHPFEDGSGTRLANFPDGVWGVFFEPADDSWITSVLYEYIDTTDQSYYRGGSGYDSYFNHRFYRSGWTYESNTIGLPFIVPPGNNRIRAHQFGITSKIKKVELLFKATFLNNFGHYAFPIDPSQKAFYSFGKASYSIEKYGKFSVFFGYDYKDTFKDIVAGGFSYQYFF</sequence>
<comment type="caution">
    <text evidence="2">The sequence shown here is derived from an EMBL/GenBank/DDBJ whole genome shotgun (WGS) entry which is preliminary data.</text>
</comment>
<feature type="chain" id="PRO_5018038674" evidence="1">
    <location>
        <begin position="19"/>
        <end position="427"/>
    </location>
</feature>
<keyword evidence="3" id="KW-1185">Reference proteome</keyword>
<dbReference type="AlphaFoldDB" id="A0A3L9YF06"/>
<protein>
    <submittedName>
        <fullName evidence="2">Capsule assembly protein Wzi</fullName>
    </submittedName>
</protein>
<organism evidence="2 3">
    <name type="scientific">Ulvibacter antarcticus</name>
    <dbReference type="NCBI Taxonomy" id="442714"/>
    <lineage>
        <taxon>Bacteria</taxon>
        <taxon>Pseudomonadati</taxon>
        <taxon>Bacteroidota</taxon>
        <taxon>Flavobacteriia</taxon>
        <taxon>Flavobacteriales</taxon>
        <taxon>Flavobacteriaceae</taxon>
        <taxon>Ulvibacter</taxon>
    </lineage>
</organism>
<keyword evidence="1" id="KW-0732">Signal</keyword>
<dbReference type="RefSeq" id="WP_170152883.1">
    <property type="nucleotide sequence ID" value="NZ_REFC01000013.1"/>
</dbReference>
<name>A0A3L9YF06_9FLAO</name>
<evidence type="ECO:0000256" key="1">
    <source>
        <dbReference type="SAM" id="SignalP"/>
    </source>
</evidence>